<name>A0A0L8I2I9_OCTBM</name>
<dbReference type="AlphaFoldDB" id="A0A0L8I2I9"/>
<protein>
    <submittedName>
        <fullName evidence="1">Uncharacterized protein</fullName>
    </submittedName>
</protein>
<proteinExistence type="predicted"/>
<reference evidence="1" key="1">
    <citation type="submission" date="2015-07" db="EMBL/GenBank/DDBJ databases">
        <title>MeaNS - Measles Nucleotide Surveillance Program.</title>
        <authorList>
            <person name="Tran T."/>
            <person name="Druce J."/>
        </authorList>
    </citation>
    <scope>NUCLEOTIDE SEQUENCE</scope>
    <source>
        <strain evidence="1">UCB-OBI-ISO-001</strain>
        <tissue evidence="1">Gonad</tissue>
    </source>
</reference>
<gene>
    <name evidence="1" type="ORF">OCBIM_22038936mg</name>
</gene>
<evidence type="ECO:0000313" key="1">
    <source>
        <dbReference type="EMBL" id="KOF95260.1"/>
    </source>
</evidence>
<sequence>MYKDVEGIMGFDKRIALLSSNYLLPRDKGHETFGIYFREDILKSLRNYIQYIRDASCSCWCLVPDRHNEKTYYQSFSAITTVGCYSLSQTTSSSLFFLF</sequence>
<dbReference type="EMBL" id="KQ416772">
    <property type="protein sequence ID" value="KOF95260.1"/>
    <property type="molecule type" value="Genomic_DNA"/>
</dbReference>
<organism evidence="1">
    <name type="scientific">Octopus bimaculoides</name>
    <name type="common">California two-spotted octopus</name>
    <dbReference type="NCBI Taxonomy" id="37653"/>
    <lineage>
        <taxon>Eukaryota</taxon>
        <taxon>Metazoa</taxon>
        <taxon>Spiralia</taxon>
        <taxon>Lophotrochozoa</taxon>
        <taxon>Mollusca</taxon>
        <taxon>Cephalopoda</taxon>
        <taxon>Coleoidea</taxon>
        <taxon>Octopodiformes</taxon>
        <taxon>Octopoda</taxon>
        <taxon>Incirrata</taxon>
        <taxon>Octopodidae</taxon>
        <taxon>Octopus</taxon>
    </lineage>
</organism>
<accession>A0A0L8I2I9</accession>